<dbReference type="Gene3D" id="2.30.29.30">
    <property type="entry name" value="Pleckstrin-homology domain (PH domain)/Phosphotyrosine-binding domain (PTB)"/>
    <property type="match status" value="1"/>
</dbReference>
<dbReference type="SUPFAM" id="SSF51045">
    <property type="entry name" value="WW domain"/>
    <property type="match status" value="1"/>
</dbReference>
<feature type="compositionally biased region" description="Basic and acidic residues" evidence="2">
    <location>
        <begin position="240"/>
        <end position="260"/>
    </location>
</feature>
<accession>A0A8H7Q776</accession>
<organism evidence="6 7">
    <name type="scientific">Umbelopsis vinacea</name>
    <dbReference type="NCBI Taxonomy" id="44442"/>
    <lineage>
        <taxon>Eukaryota</taxon>
        <taxon>Fungi</taxon>
        <taxon>Fungi incertae sedis</taxon>
        <taxon>Mucoromycota</taxon>
        <taxon>Mucoromycotina</taxon>
        <taxon>Umbelopsidomycetes</taxon>
        <taxon>Umbelopsidales</taxon>
        <taxon>Umbelopsidaceae</taxon>
        <taxon>Umbelopsis</taxon>
    </lineage>
</organism>
<evidence type="ECO:0000313" key="6">
    <source>
        <dbReference type="EMBL" id="KAG2187061.1"/>
    </source>
</evidence>
<feature type="region of interest" description="Disordered" evidence="2">
    <location>
        <begin position="236"/>
        <end position="297"/>
    </location>
</feature>
<name>A0A8H7Q776_9FUNG</name>
<dbReference type="SMART" id="SM00324">
    <property type="entry name" value="RhoGAP"/>
    <property type="match status" value="1"/>
</dbReference>
<dbReference type="PROSITE" id="PS50003">
    <property type="entry name" value="PH_DOMAIN"/>
    <property type="match status" value="1"/>
</dbReference>
<dbReference type="SMART" id="SM00233">
    <property type="entry name" value="PH"/>
    <property type="match status" value="1"/>
</dbReference>
<evidence type="ECO:0000256" key="2">
    <source>
        <dbReference type="SAM" id="MobiDB-lite"/>
    </source>
</evidence>
<dbReference type="InterPro" id="IPR011993">
    <property type="entry name" value="PH-like_dom_sf"/>
</dbReference>
<dbReference type="InterPro" id="IPR001202">
    <property type="entry name" value="WW_dom"/>
</dbReference>
<dbReference type="InterPro" id="IPR001849">
    <property type="entry name" value="PH_domain"/>
</dbReference>
<dbReference type="PROSITE" id="PS50238">
    <property type="entry name" value="RHOGAP"/>
    <property type="match status" value="1"/>
</dbReference>
<dbReference type="CDD" id="cd00201">
    <property type="entry name" value="WW"/>
    <property type="match status" value="1"/>
</dbReference>
<evidence type="ECO:0000259" key="3">
    <source>
        <dbReference type="PROSITE" id="PS50003"/>
    </source>
</evidence>
<dbReference type="Proteomes" id="UP000612746">
    <property type="component" value="Unassembled WGS sequence"/>
</dbReference>
<evidence type="ECO:0000259" key="4">
    <source>
        <dbReference type="PROSITE" id="PS50020"/>
    </source>
</evidence>
<dbReference type="Gene3D" id="2.20.70.10">
    <property type="match status" value="1"/>
</dbReference>
<dbReference type="PANTHER" id="PTHR23176:SF129">
    <property type="entry name" value="RHO GTPASE ACTIVATING PROTEIN AT 16F, ISOFORM E-RELATED"/>
    <property type="match status" value="1"/>
</dbReference>
<dbReference type="AlphaFoldDB" id="A0A8H7Q776"/>
<dbReference type="PROSITE" id="PS50020">
    <property type="entry name" value="WW_DOMAIN_2"/>
    <property type="match status" value="1"/>
</dbReference>
<keyword evidence="7" id="KW-1185">Reference proteome</keyword>
<dbReference type="SUPFAM" id="SSF50729">
    <property type="entry name" value="PH domain-like"/>
    <property type="match status" value="1"/>
</dbReference>
<dbReference type="CDD" id="cd00159">
    <property type="entry name" value="RhoGAP"/>
    <property type="match status" value="1"/>
</dbReference>
<proteinExistence type="predicted"/>
<reference evidence="6" key="1">
    <citation type="submission" date="2020-12" db="EMBL/GenBank/DDBJ databases">
        <title>Metabolic potential, ecology and presence of endohyphal bacteria is reflected in genomic diversity of Mucoromycotina.</title>
        <authorList>
            <person name="Muszewska A."/>
            <person name="Okrasinska A."/>
            <person name="Steczkiewicz K."/>
            <person name="Drgas O."/>
            <person name="Orlowska M."/>
            <person name="Perlinska-Lenart U."/>
            <person name="Aleksandrzak-Piekarczyk T."/>
            <person name="Szatraj K."/>
            <person name="Zielenkiewicz U."/>
            <person name="Pilsyk S."/>
            <person name="Malc E."/>
            <person name="Mieczkowski P."/>
            <person name="Kruszewska J.S."/>
            <person name="Biernat P."/>
            <person name="Pawlowska J."/>
        </authorList>
    </citation>
    <scope>NUCLEOTIDE SEQUENCE</scope>
    <source>
        <strain evidence="6">WA0000051536</strain>
    </source>
</reference>
<protein>
    <submittedName>
        <fullName evidence="6">Uncharacterized protein</fullName>
    </submittedName>
</protein>
<feature type="domain" description="WW" evidence="4">
    <location>
        <begin position="16"/>
        <end position="38"/>
    </location>
</feature>
<feature type="domain" description="Rho-GAP" evidence="5">
    <location>
        <begin position="311"/>
        <end position="498"/>
    </location>
</feature>
<comment type="caution">
    <text evidence="6">The sequence shown here is derived from an EMBL/GenBank/DDBJ whole genome shotgun (WGS) entry which is preliminary data.</text>
</comment>
<dbReference type="GO" id="GO:0005096">
    <property type="term" value="F:GTPase activator activity"/>
    <property type="evidence" value="ECO:0007669"/>
    <property type="project" value="UniProtKB-KW"/>
</dbReference>
<dbReference type="Pfam" id="PF00620">
    <property type="entry name" value="RhoGAP"/>
    <property type="match status" value="1"/>
</dbReference>
<dbReference type="GO" id="GO:0007165">
    <property type="term" value="P:signal transduction"/>
    <property type="evidence" value="ECO:0007669"/>
    <property type="project" value="InterPro"/>
</dbReference>
<evidence type="ECO:0000313" key="7">
    <source>
        <dbReference type="Proteomes" id="UP000612746"/>
    </source>
</evidence>
<keyword evidence="1" id="KW-0343">GTPase activation</keyword>
<dbReference type="GO" id="GO:0005737">
    <property type="term" value="C:cytoplasm"/>
    <property type="evidence" value="ECO:0007669"/>
    <property type="project" value="TreeGrafter"/>
</dbReference>
<dbReference type="InterPro" id="IPR008936">
    <property type="entry name" value="Rho_GTPase_activation_prot"/>
</dbReference>
<dbReference type="Pfam" id="PF00169">
    <property type="entry name" value="PH"/>
    <property type="match status" value="1"/>
</dbReference>
<dbReference type="SUPFAM" id="SSF48350">
    <property type="entry name" value="GTPase activation domain, GAP"/>
    <property type="match status" value="1"/>
</dbReference>
<dbReference type="InterPro" id="IPR036020">
    <property type="entry name" value="WW_dom_sf"/>
</dbReference>
<dbReference type="OrthoDB" id="79452at2759"/>
<gene>
    <name evidence="6" type="ORF">INT44_003289</name>
</gene>
<feature type="domain" description="PH" evidence="3">
    <location>
        <begin position="103"/>
        <end position="210"/>
    </location>
</feature>
<dbReference type="InterPro" id="IPR000198">
    <property type="entry name" value="RhoGAP_dom"/>
</dbReference>
<sequence>MACLPAGRQLTLSKIDESGMIYYFNENTNESCWERPSFDEASEDQVDEEAVEELAKLRIAHVQSPQELDNQEVLDQTLGSLDESELKKLELENIPEDRLKRKSMVQMKMIAQKEDGGKLSSWKSYMCVLSCGYLLFYKDNHGKAKKSSKPNTPVGSFDLETCLIEPAGKNDTKRKYTILITTPNTIKLFIQLPSEKELSSWLDGVMRDLISRKEGVYEDTELLSLLRKLTSNSKNMKVNQKLERPRSSSKDFENPEERHGKAAMSRSVNSGNKGEDKAKTRGGWFTKSGKAEKPGDMMMMSTPEPGDVFGGYLAKQVSNPERDIPKIVRLCIEQVDARGLDSVGIYRLSGPAAAIQKYRTHFNNHDHVDLSQEQDINVATGLLKLYFRELQDPLLTYEYYESYLDAARISDYDERMYAIKSLLHVLPPVNFNTLEYLMRHLNRVAAHSEENKMEASNLSLIFSVGLLRSIQEDLSSIIHGDLVNTVVESIIIQVDWFFERDEEVERVEPPDLLTGENDPVLS</sequence>
<dbReference type="EMBL" id="JAEPRA010000004">
    <property type="protein sequence ID" value="KAG2187061.1"/>
    <property type="molecule type" value="Genomic_DNA"/>
</dbReference>
<dbReference type="PANTHER" id="PTHR23176">
    <property type="entry name" value="RHO/RAC/CDC GTPASE-ACTIVATING PROTEIN"/>
    <property type="match status" value="1"/>
</dbReference>
<dbReference type="InterPro" id="IPR050729">
    <property type="entry name" value="Rho-GAP"/>
</dbReference>
<dbReference type="Pfam" id="PF00397">
    <property type="entry name" value="WW"/>
    <property type="match status" value="1"/>
</dbReference>
<evidence type="ECO:0000259" key="5">
    <source>
        <dbReference type="PROSITE" id="PS50238"/>
    </source>
</evidence>
<evidence type="ECO:0000256" key="1">
    <source>
        <dbReference type="ARBA" id="ARBA00022468"/>
    </source>
</evidence>
<dbReference type="Gene3D" id="1.10.555.10">
    <property type="entry name" value="Rho GTPase activation protein"/>
    <property type="match status" value="1"/>
</dbReference>